<dbReference type="GeneID" id="107466170"/>
<feature type="region of interest" description="Disordered" evidence="1">
    <location>
        <begin position="1"/>
        <end position="49"/>
    </location>
</feature>
<dbReference type="Proteomes" id="UP000515211">
    <property type="component" value="Chromosome 9"/>
</dbReference>
<proteinExistence type="predicted"/>
<dbReference type="AlphaFoldDB" id="A0A6P5MW77"/>
<dbReference type="InterPro" id="IPR027942">
    <property type="entry name" value="SEO_N"/>
</dbReference>
<dbReference type="GO" id="GO:0010088">
    <property type="term" value="P:phloem development"/>
    <property type="evidence" value="ECO:0007669"/>
    <property type="project" value="InterPro"/>
</dbReference>
<reference evidence="5" key="2">
    <citation type="submission" date="2025-08" db="UniProtKB">
        <authorList>
            <consortium name="RefSeq"/>
        </authorList>
    </citation>
    <scope>IDENTIFICATION</scope>
    <source>
        <tissue evidence="5">Whole plant</tissue>
    </source>
</reference>
<dbReference type="PANTHER" id="PTHR33232:SF18">
    <property type="entry name" value="PROTEIN SIEVE ELEMENT OCCLUSION B-LIKE"/>
    <property type="match status" value="1"/>
</dbReference>
<name>A0A6P5MW77_ARADU</name>
<organism evidence="4 5">
    <name type="scientific">Arachis duranensis</name>
    <name type="common">Wild peanut</name>
    <dbReference type="NCBI Taxonomy" id="130453"/>
    <lineage>
        <taxon>Eukaryota</taxon>
        <taxon>Viridiplantae</taxon>
        <taxon>Streptophyta</taxon>
        <taxon>Embryophyta</taxon>
        <taxon>Tracheophyta</taxon>
        <taxon>Spermatophyta</taxon>
        <taxon>Magnoliopsida</taxon>
        <taxon>eudicotyledons</taxon>
        <taxon>Gunneridae</taxon>
        <taxon>Pentapetalae</taxon>
        <taxon>rosids</taxon>
        <taxon>fabids</taxon>
        <taxon>Fabales</taxon>
        <taxon>Fabaceae</taxon>
        <taxon>Papilionoideae</taxon>
        <taxon>50 kb inversion clade</taxon>
        <taxon>dalbergioids sensu lato</taxon>
        <taxon>Dalbergieae</taxon>
        <taxon>Pterocarpus clade</taxon>
        <taxon>Arachis</taxon>
    </lineage>
</organism>
<evidence type="ECO:0000256" key="1">
    <source>
        <dbReference type="SAM" id="MobiDB-lite"/>
    </source>
</evidence>
<dbReference type="KEGG" id="adu:107466170"/>
<sequence length="785" mass="88862">MSKPGVPLESTCTPPPGIVAGESKPGVPLESTCTPPPGIIAGESKPGVPLESTCTPPPGIIAGESKPGVPLESTCTPRPAIPLVPAIYGRPIMPGVLLPGTTFTNPVSPLNPFKVPDQLISLNIISIHDAQANRYDVDSLFDLVYDIVISSSTNFDEYLGLQQVTVNVVEDKVPESDLKPNYTLLKQIACQMTCDSFTISNAHESVVGVLQKLKSFTWDAKAVIALSAFALDYGETRHLTLKKQATRKGNALELHVFRHAEENKPAESDSNLTTNLVKITLELIKGIITLEKHYKSYSPSDVPTLVKPLRDVYTYWAVFSLFACANQRELDIKKNVIERLNIVLTQLNVYLNQIQREIEAWQDLSWRFEAFRIPSGIWPLLKALIYSKKADQPDNIIANNATKEQLTLEKLITTKNLFLFVSGVDNIDHEIIKYLKVIHDSITYNEKYKKEGNKIVWVPVVEYWTDEIKEKFKRLKSLMPSWYVVEHFSLIKGYKPLQEIWNYQGKPIVVVADAGGKLLNENALHPIILWGMEAFPFDPATLTKVSQNWNWFWPAAYNIYPLIKNCVMSEEKYVFLYGGTKEWTEKFHGLLERIKKDLEGTETDIEHFNLATNDTKQTKFWFSITHSLLSNTQNVETTTLKQIQMLLAMKTEKGWAIVSKGKNVFLFGYNEVMLKVLQGFEKWRPSILVSGFYYGIYNYYVELHETEKRHCMKFQLDNIHSRVLIPFNCPDPTCGRMMEITSLSYKCCHGMHFVDDDDLPFENGKGPMPLSAIKPRAATDDIITP</sequence>
<evidence type="ECO:0000259" key="3">
    <source>
        <dbReference type="Pfam" id="PF14577"/>
    </source>
</evidence>
<dbReference type="Pfam" id="PF14577">
    <property type="entry name" value="SEO_C"/>
    <property type="match status" value="1"/>
</dbReference>
<dbReference type="PANTHER" id="PTHR33232">
    <property type="entry name" value="PROTEIN SIEVE ELEMENT OCCLUSION B-LIKE"/>
    <property type="match status" value="1"/>
</dbReference>
<keyword evidence="4" id="KW-1185">Reference proteome</keyword>
<feature type="domain" description="Sieve element occlusion N-terminal" evidence="2">
    <location>
        <begin position="117"/>
        <end position="328"/>
    </location>
</feature>
<evidence type="ECO:0000313" key="4">
    <source>
        <dbReference type="Proteomes" id="UP000515211"/>
    </source>
</evidence>
<feature type="domain" description="Sieve element occlusion C-terminal" evidence="3">
    <location>
        <begin position="615"/>
        <end position="749"/>
    </location>
</feature>
<dbReference type="InterPro" id="IPR027944">
    <property type="entry name" value="SEO_C"/>
</dbReference>
<accession>A0A6P5MW77</accession>
<dbReference type="InterPro" id="IPR039299">
    <property type="entry name" value="SEOA"/>
</dbReference>
<protein>
    <submittedName>
        <fullName evidence="5">Protein SIEVE ELEMENT OCCLUSION B-like</fullName>
    </submittedName>
</protein>
<evidence type="ECO:0000313" key="5">
    <source>
        <dbReference type="RefSeq" id="XP_020987621.1"/>
    </source>
</evidence>
<dbReference type="RefSeq" id="XP_020987621.1">
    <property type="nucleotide sequence ID" value="XM_021131962.2"/>
</dbReference>
<gene>
    <name evidence="5" type="primary">LOC107466170</name>
</gene>
<dbReference type="Pfam" id="PF14576">
    <property type="entry name" value="SEO_N"/>
    <property type="match status" value="1"/>
</dbReference>
<reference evidence="4" key="1">
    <citation type="journal article" date="2016" name="Nat. Genet.">
        <title>The genome sequences of Arachis duranensis and Arachis ipaensis, the diploid ancestors of cultivated peanut.</title>
        <authorList>
            <person name="Bertioli D.J."/>
            <person name="Cannon S.B."/>
            <person name="Froenicke L."/>
            <person name="Huang G."/>
            <person name="Farmer A.D."/>
            <person name="Cannon E.K."/>
            <person name="Liu X."/>
            <person name="Gao D."/>
            <person name="Clevenger J."/>
            <person name="Dash S."/>
            <person name="Ren L."/>
            <person name="Moretzsohn M.C."/>
            <person name="Shirasawa K."/>
            <person name="Huang W."/>
            <person name="Vidigal B."/>
            <person name="Abernathy B."/>
            <person name="Chu Y."/>
            <person name="Niederhuth C.E."/>
            <person name="Umale P."/>
            <person name="Araujo A.C."/>
            <person name="Kozik A."/>
            <person name="Kim K.D."/>
            <person name="Burow M.D."/>
            <person name="Varshney R.K."/>
            <person name="Wang X."/>
            <person name="Zhang X."/>
            <person name="Barkley N."/>
            <person name="Guimaraes P.M."/>
            <person name="Isobe S."/>
            <person name="Guo B."/>
            <person name="Liao B."/>
            <person name="Stalker H.T."/>
            <person name="Schmitz R.J."/>
            <person name="Scheffler B.E."/>
            <person name="Leal-Bertioli S.C."/>
            <person name="Xun X."/>
            <person name="Jackson S.A."/>
            <person name="Michelmore R."/>
            <person name="Ozias-Akins P."/>
        </authorList>
    </citation>
    <scope>NUCLEOTIDE SEQUENCE [LARGE SCALE GENOMIC DNA]</scope>
    <source>
        <strain evidence="4">cv. V14167</strain>
    </source>
</reference>
<evidence type="ECO:0000259" key="2">
    <source>
        <dbReference type="Pfam" id="PF14576"/>
    </source>
</evidence>